<keyword evidence="3" id="KW-1185">Reference proteome</keyword>
<accession>A0A1R3GUL6</accession>
<dbReference type="AlphaFoldDB" id="A0A1R3GUL6"/>
<organism evidence="2 3">
    <name type="scientific">Corchorus olitorius</name>
    <dbReference type="NCBI Taxonomy" id="93759"/>
    <lineage>
        <taxon>Eukaryota</taxon>
        <taxon>Viridiplantae</taxon>
        <taxon>Streptophyta</taxon>
        <taxon>Embryophyta</taxon>
        <taxon>Tracheophyta</taxon>
        <taxon>Spermatophyta</taxon>
        <taxon>Magnoliopsida</taxon>
        <taxon>eudicotyledons</taxon>
        <taxon>Gunneridae</taxon>
        <taxon>Pentapetalae</taxon>
        <taxon>rosids</taxon>
        <taxon>malvids</taxon>
        <taxon>Malvales</taxon>
        <taxon>Malvaceae</taxon>
        <taxon>Grewioideae</taxon>
        <taxon>Apeibeae</taxon>
        <taxon>Corchorus</taxon>
    </lineage>
</organism>
<protein>
    <submittedName>
        <fullName evidence="2">Uncharacterized protein</fullName>
    </submittedName>
</protein>
<comment type="caution">
    <text evidence="2">The sequence shown here is derived from an EMBL/GenBank/DDBJ whole genome shotgun (WGS) entry which is preliminary data.</text>
</comment>
<evidence type="ECO:0000313" key="3">
    <source>
        <dbReference type="Proteomes" id="UP000187203"/>
    </source>
</evidence>
<evidence type="ECO:0000313" key="2">
    <source>
        <dbReference type="EMBL" id="OMO61711.1"/>
    </source>
</evidence>
<reference evidence="3" key="1">
    <citation type="submission" date="2013-09" db="EMBL/GenBank/DDBJ databases">
        <title>Corchorus olitorius genome sequencing.</title>
        <authorList>
            <person name="Alam M."/>
            <person name="Haque M.S."/>
            <person name="Islam M.S."/>
            <person name="Emdad E.M."/>
            <person name="Islam M.M."/>
            <person name="Ahmed B."/>
            <person name="Halim A."/>
            <person name="Hossen Q.M.M."/>
            <person name="Hossain M.Z."/>
            <person name="Ahmed R."/>
            <person name="Khan M.M."/>
            <person name="Islam R."/>
            <person name="Rashid M.M."/>
            <person name="Khan S.A."/>
            <person name="Rahman M.S."/>
            <person name="Alam M."/>
            <person name="Yahiya A.S."/>
            <person name="Khan M.S."/>
            <person name="Azam M.S."/>
            <person name="Haque T."/>
            <person name="Lashkar M.Z.H."/>
            <person name="Akhand A.I."/>
            <person name="Morshed G."/>
            <person name="Roy S."/>
            <person name="Uddin K.S."/>
            <person name="Rabeya T."/>
            <person name="Hossain A.S."/>
            <person name="Chowdhury A."/>
            <person name="Snigdha A.R."/>
            <person name="Mortoza M.S."/>
            <person name="Matin S.A."/>
            <person name="Hoque S.M.E."/>
            <person name="Islam M.K."/>
            <person name="Roy D.K."/>
            <person name="Haider R."/>
            <person name="Moosa M.M."/>
            <person name="Elias S.M."/>
            <person name="Hasan A.M."/>
            <person name="Jahan S."/>
            <person name="Shafiuddin M."/>
            <person name="Mahmood N."/>
            <person name="Shommy N.S."/>
        </authorList>
    </citation>
    <scope>NUCLEOTIDE SEQUENCE [LARGE SCALE GENOMIC DNA]</scope>
    <source>
        <strain evidence="3">cv. O-4</strain>
    </source>
</reference>
<gene>
    <name evidence="2" type="ORF">COLO4_33358</name>
</gene>
<sequence length="179" mass="19391">MTLQLTICQIPSSLMTPVQACKMLKLTRLTNVGKSCYYELDDVGVCLLSRDGEEQLNEANPLSIRELAGDFIFIGVDQHVDEELLANKDLNFERSSHVSKTCEDNSLEDDGFLSQAEGIGISSSHGGDLIVAGGLPLEKDWLINEANKSTREELVGPNCSDGLVGSPRVSPNHAPNCKS</sequence>
<dbReference type="EMBL" id="AWUE01021580">
    <property type="protein sequence ID" value="OMO61711.1"/>
    <property type="molecule type" value="Genomic_DNA"/>
</dbReference>
<dbReference type="Proteomes" id="UP000187203">
    <property type="component" value="Unassembled WGS sequence"/>
</dbReference>
<evidence type="ECO:0000256" key="1">
    <source>
        <dbReference type="SAM" id="MobiDB-lite"/>
    </source>
</evidence>
<feature type="region of interest" description="Disordered" evidence="1">
    <location>
        <begin position="154"/>
        <end position="179"/>
    </location>
</feature>
<proteinExistence type="predicted"/>
<name>A0A1R3GUL6_9ROSI</name>